<dbReference type="Proteomes" id="UP000006954">
    <property type="component" value="Segment"/>
</dbReference>
<proteinExistence type="predicted"/>
<protein>
    <submittedName>
        <fullName evidence="1">Uncharacterized protein</fullName>
    </submittedName>
</protein>
<dbReference type="GeneID" id="24629972"/>
<sequence>MLLSEKYRNLADSCNNEGFLKQKELIEEAINNAAKNGKTQLVFHPKETELKDRIISWLEDEGFIVKSEPRQHARSWIHVIRISW</sequence>
<dbReference type="EMBL" id="JX181825">
    <property type="protein sequence ID" value="AFU64118.1"/>
    <property type="molecule type" value="Genomic_DNA"/>
</dbReference>
<evidence type="ECO:0000313" key="2">
    <source>
        <dbReference type="Proteomes" id="UP000006954"/>
    </source>
</evidence>
<dbReference type="KEGG" id="vg:24629972"/>
<organism evidence="1 2">
    <name type="scientific">Salmonella phage STML-198</name>
    <dbReference type="NCBI Taxonomy" id="1204531"/>
    <lineage>
        <taxon>Viruses</taxon>
        <taxon>Duplodnaviria</taxon>
        <taxon>Heunggongvirae</taxon>
        <taxon>Uroviricota</taxon>
        <taxon>Caudoviricetes</taxon>
        <taxon>Pantevenvirales</taxon>
        <taxon>Straboviridae</taxon>
        <taxon>Tevenvirinae</taxon>
        <taxon>Gelderlandvirus</taxon>
        <taxon>Gelderlandvirus stml198</taxon>
    </lineage>
</organism>
<dbReference type="RefSeq" id="YP_009148160.1">
    <property type="nucleotide sequence ID" value="NC_027344.1"/>
</dbReference>
<name>K4I2Y7_9CAUD</name>
<evidence type="ECO:0000313" key="1">
    <source>
        <dbReference type="EMBL" id="AFU64118.1"/>
    </source>
</evidence>
<keyword evidence="2" id="KW-1185">Reference proteome</keyword>
<accession>K4I2Y7</accession>
<reference evidence="1 2" key="1">
    <citation type="submission" date="2012-06" db="EMBL/GenBank/DDBJ databases">
        <title>Bacteriophages quickly and effectively reduce contamination of various foods with Salmonella.</title>
        <authorList>
            <person name="Woolston J."/>
            <person name="Parks A.R."/>
            <person name="Hanna L.F."/>
            <person name="Charbonneau D."/>
            <person name="Sulakvelidze A."/>
        </authorList>
    </citation>
    <scope>NUCLEOTIDE SEQUENCE [LARGE SCALE GENOMIC DNA]</scope>
    <source>
        <strain evidence="1">STML-198</strain>
    </source>
</reference>